<sequence>MNEVCDEERFAKVVSSALEEVRNGTHDGLFTAYGPEEKNWGTRRLFIDNNLAQVYRNCPSGTAACAWPVEHSEYV</sequence>
<gene>
    <name evidence="1" type="ORF">EI97DRAFT_436797</name>
</gene>
<dbReference type="RefSeq" id="XP_033650089.1">
    <property type="nucleotide sequence ID" value="XM_033799206.1"/>
</dbReference>
<proteinExistence type="predicted"/>
<evidence type="ECO:0000313" key="1">
    <source>
        <dbReference type="EMBL" id="KAF2272550.1"/>
    </source>
</evidence>
<organism evidence="1 2">
    <name type="scientific">Westerdykella ornata</name>
    <dbReference type="NCBI Taxonomy" id="318751"/>
    <lineage>
        <taxon>Eukaryota</taxon>
        <taxon>Fungi</taxon>
        <taxon>Dikarya</taxon>
        <taxon>Ascomycota</taxon>
        <taxon>Pezizomycotina</taxon>
        <taxon>Dothideomycetes</taxon>
        <taxon>Pleosporomycetidae</taxon>
        <taxon>Pleosporales</taxon>
        <taxon>Sporormiaceae</taxon>
        <taxon>Westerdykella</taxon>
    </lineage>
</organism>
<accession>A0A6A6J7K1</accession>
<dbReference type="Proteomes" id="UP000800097">
    <property type="component" value="Unassembled WGS sequence"/>
</dbReference>
<keyword evidence="2" id="KW-1185">Reference proteome</keyword>
<dbReference type="GeneID" id="54552381"/>
<dbReference type="OrthoDB" id="3773072at2759"/>
<evidence type="ECO:0000313" key="2">
    <source>
        <dbReference type="Proteomes" id="UP000800097"/>
    </source>
</evidence>
<dbReference type="EMBL" id="ML986519">
    <property type="protein sequence ID" value="KAF2272550.1"/>
    <property type="molecule type" value="Genomic_DNA"/>
</dbReference>
<protein>
    <submittedName>
        <fullName evidence="1">Uncharacterized protein</fullName>
    </submittedName>
</protein>
<reference evidence="1" key="1">
    <citation type="journal article" date="2020" name="Stud. Mycol.">
        <title>101 Dothideomycetes genomes: a test case for predicting lifestyles and emergence of pathogens.</title>
        <authorList>
            <person name="Haridas S."/>
            <person name="Albert R."/>
            <person name="Binder M."/>
            <person name="Bloem J."/>
            <person name="Labutti K."/>
            <person name="Salamov A."/>
            <person name="Andreopoulos B."/>
            <person name="Baker S."/>
            <person name="Barry K."/>
            <person name="Bills G."/>
            <person name="Bluhm B."/>
            <person name="Cannon C."/>
            <person name="Castanera R."/>
            <person name="Culley D."/>
            <person name="Daum C."/>
            <person name="Ezra D."/>
            <person name="Gonzalez J."/>
            <person name="Henrissat B."/>
            <person name="Kuo A."/>
            <person name="Liang C."/>
            <person name="Lipzen A."/>
            <person name="Lutzoni F."/>
            <person name="Magnuson J."/>
            <person name="Mondo S."/>
            <person name="Nolan M."/>
            <person name="Ohm R."/>
            <person name="Pangilinan J."/>
            <person name="Park H.-J."/>
            <person name="Ramirez L."/>
            <person name="Alfaro M."/>
            <person name="Sun H."/>
            <person name="Tritt A."/>
            <person name="Yoshinaga Y."/>
            <person name="Zwiers L.-H."/>
            <person name="Turgeon B."/>
            <person name="Goodwin S."/>
            <person name="Spatafora J."/>
            <person name="Crous P."/>
            <person name="Grigoriev I."/>
        </authorList>
    </citation>
    <scope>NUCLEOTIDE SEQUENCE</scope>
    <source>
        <strain evidence="1">CBS 379.55</strain>
    </source>
</reference>
<dbReference type="AlphaFoldDB" id="A0A6A6J7K1"/>
<name>A0A6A6J7K1_WESOR</name>